<organism evidence="1 2">
    <name type="scientific">Fulvitalea axinellae</name>
    <dbReference type="NCBI Taxonomy" id="1182444"/>
    <lineage>
        <taxon>Bacteria</taxon>
        <taxon>Pseudomonadati</taxon>
        <taxon>Bacteroidota</taxon>
        <taxon>Cytophagia</taxon>
        <taxon>Cytophagales</taxon>
        <taxon>Persicobacteraceae</taxon>
        <taxon>Fulvitalea</taxon>
    </lineage>
</organism>
<dbReference type="InterPro" id="IPR011042">
    <property type="entry name" value="6-blade_b-propeller_TolB-like"/>
</dbReference>
<dbReference type="EMBL" id="AP025316">
    <property type="protein sequence ID" value="BDD11884.1"/>
    <property type="molecule type" value="Genomic_DNA"/>
</dbReference>
<dbReference type="SUPFAM" id="SSF50969">
    <property type="entry name" value="YVTN repeat-like/Quinoprotein amine dehydrogenase"/>
    <property type="match status" value="1"/>
</dbReference>
<name>A0AAU9DBF2_9BACT</name>
<dbReference type="Gene3D" id="2.120.10.30">
    <property type="entry name" value="TolB, C-terminal domain"/>
    <property type="match status" value="1"/>
</dbReference>
<evidence type="ECO:0000313" key="2">
    <source>
        <dbReference type="Proteomes" id="UP001348817"/>
    </source>
</evidence>
<dbReference type="AlphaFoldDB" id="A0AAU9DBF2"/>
<evidence type="ECO:0000313" key="1">
    <source>
        <dbReference type="EMBL" id="BDD11884.1"/>
    </source>
</evidence>
<dbReference type="InterPro" id="IPR011044">
    <property type="entry name" value="Quino_amine_DH_bsu"/>
</dbReference>
<accession>A0AAU9DBF2</accession>
<dbReference type="KEGG" id="fax:FUAX_43160"/>
<protein>
    <submittedName>
        <fullName evidence="1">Uncharacterized protein</fullName>
    </submittedName>
</protein>
<sequence>MRQVAEVQSAGPTISCYDVREPAAEIKMPNSLEEVSGIAHYKGDTVVMVQDEKGFVYFYDLSVRAVVKKEHFYKAGDYEGVTVVGDDIYVTNSKGDIFFFDARTYNGLHGNVQQTRLTKDHNVEGLTKLNNDSLLVALKGSPKKKALVRNVYSFDLKSKKMSKEPYLVVDPEEIAEFIGERRLIKPSGVAVHPLTGDIYILAHIGKVLAVYDRDSRQLKQVQRLSRKQHRQPEGICFMPNGDMLIANEGDGKHGRVYIYDYLCD</sequence>
<gene>
    <name evidence="1" type="ORF">FUAX_43160</name>
</gene>
<keyword evidence="2" id="KW-1185">Reference proteome</keyword>
<dbReference type="Proteomes" id="UP001348817">
    <property type="component" value="Plasmid pFA2"/>
</dbReference>
<keyword evidence="1" id="KW-0614">Plasmid</keyword>
<reference evidence="1 2" key="1">
    <citation type="submission" date="2021-12" db="EMBL/GenBank/DDBJ databases">
        <title>Genome sequencing of bacteria with rrn-lacking chromosome and rrn-plasmid.</title>
        <authorList>
            <person name="Anda M."/>
            <person name="Iwasaki W."/>
        </authorList>
    </citation>
    <scope>NUCLEOTIDE SEQUENCE [LARGE SCALE GENOMIC DNA]</scope>
    <source>
        <strain evidence="1 2">DSM 100852</strain>
        <plasmid evidence="1 2">pFA2</plasmid>
    </source>
</reference>
<geneLocation type="plasmid" evidence="1 2">
    <name>pFA2</name>
</geneLocation>
<proteinExistence type="predicted"/>